<dbReference type="EMBL" id="KB456265">
    <property type="protein sequence ID" value="EMF12114.1"/>
    <property type="molecule type" value="Genomic_DNA"/>
</dbReference>
<gene>
    <name evidence="1" type="ORF">SEPMUDRAFT_149876</name>
</gene>
<dbReference type="Proteomes" id="UP000016931">
    <property type="component" value="Unassembled WGS sequence"/>
</dbReference>
<protein>
    <submittedName>
        <fullName evidence="1">Uncharacterized protein</fullName>
    </submittedName>
</protein>
<evidence type="ECO:0000313" key="2">
    <source>
        <dbReference type="Proteomes" id="UP000016931"/>
    </source>
</evidence>
<name>N1QI36_SPHMS</name>
<dbReference type="HOGENOM" id="CLU_2374129_0_0_1"/>
<keyword evidence="2" id="KW-1185">Reference proteome</keyword>
<reference evidence="1 2" key="1">
    <citation type="journal article" date="2012" name="PLoS Pathog.">
        <title>Diverse lifestyles and strategies of plant pathogenesis encoded in the genomes of eighteen Dothideomycetes fungi.</title>
        <authorList>
            <person name="Ohm R.A."/>
            <person name="Feau N."/>
            <person name="Henrissat B."/>
            <person name="Schoch C.L."/>
            <person name="Horwitz B.A."/>
            <person name="Barry K.W."/>
            <person name="Condon B.J."/>
            <person name="Copeland A.C."/>
            <person name="Dhillon B."/>
            <person name="Glaser F."/>
            <person name="Hesse C.N."/>
            <person name="Kosti I."/>
            <person name="LaButti K."/>
            <person name="Lindquist E.A."/>
            <person name="Lucas S."/>
            <person name="Salamov A.A."/>
            <person name="Bradshaw R.E."/>
            <person name="Ciuffetti L."/>
            <person name="Hamelin R.C."/>
            <person name="Kema G.H.J."/>
            <person name="Lawrence C."/>
            <person name="Scott J.A."/>
            <person name="Spatafora J.W."/>
            <person name="Turgeon B.G."/>
            <person name="de Wit P.J.G.M."/>
            <person name="Zhong S."/>
            <person name="Goodwin S.B."/>
            <person name="Grigoriev I.V."/>
        </authorList>
    </citation>
    <scope>NUCLEOTIDE SEQUENCE [LARGE SCALE GENOMIC DNA]</scope>
    <source>
        <strain evidence="1 2">SO2202</strain>
    </source>
</reference>
<evidence type="ECO:0000313" key="1">
    <source>
        <dbReference type="EMBL" id="EMF12114.1"/>
    </source>
</evidence>
<organism evidence="1 2">
    <name type="scientific">Sphaerulina musiva (strain SO2202)</name>
    <name type="common">Poplar stem canker fungus</name>
    <name type="synonym">Septoria musiva</name>
    <dbReference type="NCBI Taxonomy" id="692275"/>
    <lineage>
        <taxon>Eukaryota</taxon>
        <taxon>Fungi</taxon>
        <taxon>Dikarya</taxon>
        <taxon>Ascomycota</taxon>
        <taxon>Pezizomycotina</taxon>
        <taxon>Dothideomycetes</taxon>
        <taxon>Dothideomycetidae</taxon>
        <taxon>Mycosphaerellales</taxon>
        <taxon>Mycosphaerellaceae</taxon>
        <taxon>Sphaerulina</taxon>
    </lineage>
</organism>
<dbReference type="AlphaFoldDB" id="N1QI36"/>
<dbReference type="GeneID" id="27902964"/>
<sequence length="95" mass="10145">MDQSALGSRNSSMDRGTLHRRGAGCSSGLDCGISPGLSLLVFEPSSRHPDRSSVMMSFQTDTIRTCSARKTWVQHGSGDMRKAGGTNCTIKVPNT</sequence>
<accession>N1QI36</accession>
<proteinExistence type="predicted"/>
<dbReference type="RefSeq" id="XP_016760235.1">
    <property type="nucleotide sequence ID" value="XM_016905827.1"/>
</dbReference>